<reference evidence="5" key="1">
    <citation type="submission" date="2016-06" db="EMBL/GenBank/DDBJ databases">
        <authorList>
            <person name="Varghese N."/>
            <person name="Submissions Spin"/>
        </authorList>
    </citation>
    <scope>NUCLEOTIDE SEQUENCE [LARGE SCALE GENOMIC DNA]</scope>
    <source>
        <strain evidence="5">DSM 43903</strain>
    </source>
</reference>
<accession>A0A1C6UHJ6</accession>
<dbReference type="STRING" id="47855.GA0070606_2142"/>
<dbReference type="Pfam" id="PF13020">
    <property type="entry name" value="NOV_C"/>
    <property type="match status" value="1"/>
</dbReference>
<dbReference type="AlphaFoldDB" id="A0A1C6UHJ6"/>
<evidence type="ECO:0000256" key="1">
    <source>
        <dbReference type="SAM" id="MobiDB-lite"/>
    </source>
</evidence>
<dbReference type="Pfam" id="PF12102">
    <property type="entry name" value="MrcB_N"/>
    <property type="match status" value="1"/>
</dbReference>
<proteinExistence type="predicted"/>
<sequence>MFRRRQVFRLGRTREYRPEGKEGQGPSLGLVRRPHASQLRGIGLQVSRSRPCRCGQSLSTRVSRLSAMSLRQKPLAGAVPSMGESKLRQLLQDVMNLASGYSHKGSPAMLARDAALHDIAELLRAIVGSAAASLGLDRLSLDVQYGGRRGSYGPVPWVRMFSKLHAPSAQEGYYLAYLFAADGSRVYLSLMQGTSELRAGKRRPVQNRELIYSRSAEARSLLRGVAGAAFDAMDTSIVDLGLSGIPPVGSESRDRIRNYEAGTIVARCYGGLQVLTGDVLLRDIIEMLTLLAYLHREPVMQGSFSPVDSADAELQKVIEESGRSVAKLRQGRLMDPIVRKLVEVHAEGMARAELVADGWHVQQVGQYKRGYDLDCWQDNGRALHVEVKGTRSCGREVVLTPNEVSHSQSATGCAAEHALYVASEIQIIHDAGLRAAGGRGRWFWPWEISQDELIPTEYAYRPPVKPATHASRPSLSPSGELWREGGRAGGFDSRFLD</sequence>
<protein>
    <submittedName>
        <fullName evidence="4">Uncharacterized protein</fullName>
    </submittedName>
</protein>
<feature type="region of interest" description="Disordered" evidence="1">
    <location>
        <begin position="10"/>
        <end position="30"/>
    </location>
</feature>
<evidence type="ECO:0000313" key="5">
    <source>
        <dbReference type="Proteomes" id="UP000199001"/>
    </source>
</evidence>
<evidence type="ECO:0000313" key="4">
    <source>
        <dbReference type="EMBL" id="SCL53565.1"/>
    </source>
</evidence>
<dbReference type="Gene3D" id="3.30.920.90">
    <property type="match status" value="1"/>
</dbReference>
<dbReference type="InterPro" id="IPR024975">
    <property type="entry name" value="NOV_C"/>
</dbReference>
<dbReference type="InterPro" id="IPR021961">
    <property type="entry name" value="McrB_DNA-bd"/>
</dbReference>
<gene>
    <name evidence="4" type="ORF">GA0070606_2142</name>
</gene>
<feature type="domain" description="Protein NO VEIN C-terminal" evidence="3">
    <location>
        <begin position="351"/>
        <end position="409"/>
    </location>
</feature>
<name>A0A1C6UHJ6_9ACTN</name>
<dbReference type="EMBL" id="FMHZ01000002">
    <property type="protein sequence ID" value="SCL53565.1"/>
    <property type="molecule type" value="Genomic_DNA"/>
</dbReference>
<keyword evidence="5" id="KW-1185">Reference proteome</keyword>
<evidence type="ECO:0000259" key="3">
    <source>
        <dbReference type="Pfam" id="PF13020"/>
    </source>
</evidence>
<dbReference type="Proteomes" id="UP000199001">
    <property type="component" value="Unassembled WGS sequence"/>
</dbReference>
<organism evidence="4 5">
    <name type="scientific">Micromonospora citrea</name>
    <dbReference type="NCBI Taxonomy" id="47855"/>
    <lineage>
        <taxon>Bacteria</taxon>
        <taxon>Bacillati</taxon>
        <taxon>Actinomycetota</taxon>
        <taxon>Actinomycetes</taxon>
        <taxon>Micromonosporales</taxon>
        <taxon>Micromonosporaceae</taxon>
        <taxon>Micromonospora</taxon>
    </lineage>
</organism>
<feature type="region of interest" description="Disordered" evidence="1">
    <location>
        <begin position="465"/>
        <end position="497"/>
    </location>
</feature>
<evidence type="ECO:0000259" key="2">
    <source>
        <dbReference type="Pfam" id="PF12102"/>
    </source>
</evidence>
<feature type="compositionally biased region" description="Basic and acidic residues" evidence="1">
    <location>
        <begin position="12"/>
        <end position="22"/>
    </location>
</feature>
<feature type="domain" description="Type IV methyl-directed restriction enzyme EcoKMcrB subunit DNA-binding" evidence="2">
    <location>
        <begin position="117"/>
        <end position="294"/>
    </location>
</feature>